<proteinExistence type="predicted"/>
<gene>
    <name evidence="1" type="ORF">ACFFUV_00480</name>
</gene>
<dbReference type="RefSeq" id="WP_390188963.1">
    <property type="nucleotide sequence ID" value="NZ_JBHMEP010000001.1"/>
</dbReference>
<reference evidence="1 2" key="1">
    <citation type="submission" date="2024-09" db="EMBL/GenBank/DDBJ databases">
        <authorList>
            <person name="Sun Q."/>
            <person name="Mori K."/>
        </authorList>
    </citation>
    <scope>NUCLEOTIDE SEQUENCE [LARGE SCALE GENOMIC DNA]</scope>
    <source>
        <strain evidence="1 2">CECT 8064</strain>
    </source>
</reference>
<dbReference type="EMBL" id="JBHMEP010000001">
    <property type="protein sequence ID" value="MFB9133444.1"/>
    <property type="molecule type" value="Genomic_DNA"/>
</dbReference>
<evidence type="ECO:0000313" key="2">
    <source>
        <dbReference type="Proteomes" id="UP001589645"/>
    </source>
</evidence>
<dbReference type="Proteomes" id="UP001589645">
    <property type="component" value="Unassembled WGS sequence"/>
</dbReference>
<organism evidence="1 2">
    <name type="scientific">Vibrio olivae</name>
    <dbReference type="NCBI Taxonomy" id="1243002"/>
    <lineage>
        <taxon>Bacteria</taxon>
        <taxon>Pseudomonadati</taxon>
        <taxon>Pseudomonadota</taxon>
        <taxon>Gammaproteobacteria</taxon>
        <taxon>Vibrionales</taxon>
        <taxon>Vibrionaceae</taxon>
        <taxon>Vibrio</taxon>
    </lineage>
</organism>
<keyword evidence="2" id="KW-1185">Reference proteome</keyword>
<evidence type="ECO:0008006" key="3">
    <source>
        <dbReference type="Google" id="ProtNLM"/>
    </source>
</evidence>
<name>A0ABV5HGW3_9VIBR</name>
<sequence>MLTKNITDELESVLQALHDEGKTPTVALVKARLTTQVPMPALVSTLKSWKSKKRVPKVEVATPPNNEPTIAQLMEKIDALTERVIVLEDQLRKTS</sequence>
<comment type="caution">
    <text evidence="1">The sequence shown here is derived from an EMBL/GenBank/DDBJ whole genome shotgun (WGS) entry which is preliminary data.</text>
</comment>
<evidence type="ECO:0000313" key="1">
    <source>
        <dbReference type="EMBL" id="MFB9133444.1"/>
    </source>
</evidence>
<protein>
    <recommendedName>
        <fullName evidence="3">KfrA N-terminal DNA-binding domain-containing protein</fullName>
    </recommendedName>
</protein>
<accession>A0ABV5HGW3</accession>